<protein>
    <submittedName>
        <fullName evidence="3">Uncharacterized protein</fullName>
    </submittedName>
</protein>
<reference evidence="3 4" key="1">
    <citation type="submission" date="2024-08" db="EMBL/GenBank/DDBJ databases">
        <authorList>
            <person name="Cucini C."/>
            <person name="Frati F."/>
        </authorList>
    </citation>
    <scope>NUCLEOTIDE SEQUENCE [LARGE SCALE GENOMIC DNA]</scope>
</reference>
<keyword evidence="4" id="KW-1185">Reference proteome</keyword>
<evidence type="ECO:0000256" key="2">
    <source>
        <dbReference type="SAM" id="SignalP"/>
    </source>
</evidence>
<evidence type="ECO:0000313" key="4">
    <source>
        <dbReference type="Proteomes" id="UP001642540"/>
    </source>
</evidence>
<keyword evidence="1" id="KW-1133">Transmembrane helix</keyword>
<dbReference type="EMBL" id="CAXLJM020000148">
    <property type="protein sequence ID" value="CAL8142405.1"/>
    <property type="molecule type" value="Genomic_DNA"/>
</dbReference>
<proteinExistence type="predicted"/>
<gene>
    <name evidence="3" type="ORF">ODALV1_LOCUS29039</name>
</gene>
<keyword evidence="2" id="KW-0732">Signal</keyword>
<comment type="caution">
    <text evidence="3">The sequence shown here is derived from an EMBL/GenBank/DDBJ whole genome shotgun (WGS) entry which is preliminary data.</text>
</comment>
<organism evidence="3 4">
    <name type="scientific">Orchesella dallaii</name>
    <dbReference type="NCBI Taxonomy" id="48710"/>
    <lineage>
        <taxon>Eukaryota</taxon>
        <taxon>Metazoa</taxon>
        <taxon>Ecdysozoa</taxon>
        <taxon>Arthropoda</taxon>
        <taxon>Hexapoda</taxon>
        <taxon>Collembola</taxon>
        <taxon>Entomobryomorpha</taxon>
        <taxon>Entomobryoidea</taxon>
        <taxon>Orchesellidae</taxon>
        <taxon>Orchesellinae</taxon>
        <taxon>Orchesella</taxon>
    </lineage>
</organism>
<feature type="transmembrane region" description="Helical" evidence="1">
    <location>
        <begin position="31"/>
        <end position="50"/>
    </location>
</feature>
<name>A0ABP1S2K8_9HEXA</name>
<dbReference type="Proteomes" id="UP001642540">
    <property type="component" value="Unassembled WGS sequence"/>
</dbReference>
<keyword evidence="1" id="KW-0472">Membrane</keyword>
<accession>A0ABP1S2K8</accession>
<evidence type="ECO:0000256" key="1">
    <source>
        <dbReference type="SAM" id="Phobius"/>
    </source>
</evidence>
<sequence>MFRLFALLVLMAVIAVSTVSSQYVYTSGYAAYPAYTYGYGVPAYGGVAYLKK</sequence>
<evidence type="ECO:0000313" key="3">
    <source>
        <dbReference type="EMBL" id="CAL8142405.1"/>
    </source>
</evidence>
<feature type="chain" id="PRO_5045471124" evidence="2">
    <location>
        <begin position="22"/>
        <end position="52"/>
    </location>
</feature>
<feature type="signal peptide" evidence="2">
    <location>
        <begin position="1"/>
        <end position="21"/>
    </location>
</feature>
<keyword evidence="1" id="KW-0812">Transmembrane</keyword>